<comment type="similarity">
    <text evidence="2">Belongs to the bacterial solute-binding protein 2 family.</text>
</comment>
<evidence type="ECO:0000256" key="1">
    <source>
        <dbReference type="ARBA" id="ARBA00004418"/>
    </source>
</evidence>
<gene>
    <name evidence="4" type="ORF">FHS21_001412</name>
</gene>
<dbReference type="Gene3D" id="3.40.50.2300">
    <property type="match status" value="2"/>
</dbReference>
<comment type="subcellular location">
    <subcellularLocation>
        <location evidence="1">Periplasm</location>
    </subcellularLocation>
</comment>
<dbReference type="GO" id="GO:0006355">
    <property type="term" value="P:regulation of DNA-templated transcription"/>
    <property type="evidence" value="ECO:0007669"/>
    <property type="project" value="InterPro"/>
</dbReference>
<dbReference type="CDD" id="cd01392">
    <property type="entry name" value="HTH_LacI"/>
    <property type="match status" value="1"/>
</dbReference>
<dbReference type="PANTHER" id="PTHR30036:SF7">
    <property type="entry name" value="ABC TRANSPORTER PERIPLASMIC-BINDING PROTEIN YPHF"/>
    <property type="match status" value="1"/>
</dbReference>
<keyword evidence="5" id="KW-1185">Reference proteome</keyword>
<evidence type="ECO:0000313" key="5">
    <source>
        <dbReference type="Proteomes" id="UP000554520"/>
    </source>
</evidence>
<dbReference type="SMART" id="SM00354">
    <property type="entry name" value="HTH_LACI"/>
    <property type="match status" value="1"/>
</dbReference>
<dbReference type="SUPFAM" id="SSF47413">
    <property type="entry name" value="lambda repressor-like DNA-binding domains"/>
    <property type="match status" value="1"/>
</dbReference>
<dbReference type="Pfam" id="PF00356">
    <property type="entry name" value="LacI"/>
    <property type="match status" value="1"/>
</dbReference>
<proteinExistence type="inferred from homology"/>
<feature type="domain" description="HTH lacI-type" evidence="3">
    <location>
        <begin position="4"/>
        <end position="59"/>
    </location>
</feature>
<evidence type="ECO:0000256" key="2">
    <source>
        <dbReference type="ARBA" id="ARBA00007639"/>
    </source>
</evidence>
<dbReference type="AlphaFoldDB" id="A0A839U8G3"/>
<dbReference type="GO" id="GO:0003677">
    <property type="term" value="F:DNA binding"/>
    <property type="evidence" value="ECO:0007669"/>
    <property type="project" value="InterPro"/>
</dbReference>
<evidence type="ECO:0000259" key="3">
    <source>
        <dbReference type="PROSITE" id="PS50932"/>
    </source>
</evidence>
<dbReference type="RefSeq" id="WP_183661428.1">
    <property type="nucleotide sequence ID" value="NZ_JACHXN010000003.1"/>
</dbReference>
<sequence length="343" mass="36787">MRRPNMTTLAKEAGVGLSTVDRVLNGRADVRAETASRVLEAAERIGFYATPLLRQRLKTDVPQKTFAFLLQQKTTAFYELLGTALREAVESSPSIRGKAIVEFMDDLTPGAVAETLRRVGRGADGVAIVAADHPSVTSAIDELAARHIPVIAMISDLTAPSRSGYVGLDNRKVGRTAGWLLANMINAPSSVAIFVGSHRYLCQEACEIGFRAFLRENAPHLHLLEPVATFESDQYAFEATLDLVKKHESVKGVYVAGGGIGGVMAAMKELEADKRPQVIGHDLTQATSAGLVSGALKAVLSHPIKEIAKETVETLIARTSAALDAPGITHRILPMQIFTPESV</sequence>
<dbReference type="CDD" id="cd06307">
    <property type="entry name" value="PBP1_sugar_binding"/>
    <property type="match status" value="1"/>
</dbReference>
<dbReference type="Gene3D" id="1.10.260.40">
    <property type="entry name" value="lambda repressor-like DNA-binding domains"/>
    <property type="match status" value="1"/>
</dbReference>
<reference evidence="4 5" key="1">
    <citation type="submission" date="2020-08" db="EMBL/GenBank/DDBJ databases">
        <title>Genomic Encyclopedia of Type Strains, Phase III (KMG-III): the genomes of soil and plant-associated and newly described type strains.</title>
        <authorList>
            <person name="Whitman W."/>
        </authorList>
    </citation>
    <scope>NUCLEOTIDE SEQUENCE [LARGE SCALE GENOMIC DNA]</scope>
    <source>
        <strain evidence="4 5">CECT 7015</strain>
    </source>
</reference>
<dbReference type="GO" id="GO:0030288">
    <property type="term" value="C:outer membrane-bounded periplasmic space"/>
    <property type="evidence" value="ECO:0007669"/>
    <property type="project" value="TreeGrafter"/>
</dbReference>
<name>A0A839U8G3_9HYPH</name>
<dbReference type="GO" id="GO:0030246">
    <property type="term" value="F:carbohydrate binding"/>
    <property type="evidence" value="ECO:0007669"/>
    <property type="project" value="TreeGrafter"/>
</dbReference>
<dbReference type="EMBL" id="JACHXN010000003">
    <property type="protein sequence ID" value="MBB3145011.1"/>
    <property type="molecule type" value="Genomic_DNA"/>
</dbReference>
<comment type="caution">
    <text evidence="4">The sequence shown here is derived from an EMBL/GenBank/DDBJ whole genome shotgun (WGS) entry which is preliminary data.</text>
</comment>
<protein>
    <submittedName>
        <fullName evidence="4">LacI family transcriptional regulator</fullName>
    </submittedName>
</protein>
<dbReference type="InterPro" id="IPR025997">
    <property type="entry name" value="SBP_2_dom"/>
</dbReference>
<dbReference type="InterPro" id="IPR000843">
    <property type="entry name" value="HTH_LacI"/>
</dbReference>
<dbReference type="InterPro" id="IPR010982">
    <property type="entry name" value="Lambda_DNA-bd_dom_sf"/>
</dbReference>
<evidence type="ECO:0000313" key="4">
    <source>
        <dbReference type="EMBL" id="MBB3145011.1"/>
    </source>
</evidence>
<organism evidence="4 5">
    <name type="scientific">Phyllobacterium trifolii</name>
    <dbReference type="NCBI Taxonomy" id="300193"/>
    <lineage>
        <taxon>Bacteria</taxon>
        <taxon>Pseudomonadati</taxon>
        <taxon>Pseudomonadota</taxon>
        <taxon>Alphaproteobacteria</taxon>
        <taxon>Hyphomicrobiales</taxon>
        <taxon>Phyllobacteriaceae</taxon>
        <taxon>Phyllobacterium</taxon>
    </lineage>
</organism>
<dbReference type="InterPro" id="IPR050555">
    <property type="entry name" value="Bact_Solute-Bind_Prot2"/>
</dbReference>
<dbReference type="InterPro" id="IPR028082">
    <property type="entry name" value="Peripla_BP_I"/>
</dbReference>
<dbReference type="PROSITE" id="PS50932">
    <property type="entry name" value="HTH_LACI_2"/>
    <property type="match status" value="1"/>
</dbReference>
<dbReference type="PANTHER" id="PTHR30036">
    <property type="entry name" value="D-XYLOSE-BINDING PERIPLASMIC PROTEIN"/>
    <property type="match status" value="1"/>
</dbReference>
<dbReference type="Proteomes" id="UP000554520">
    <property type="component" value="Unassembled WGS sequence"/>
</dbReference>
<accession>A0A839U8G3</accession>
<dbReference type="SUPFAM" id="SSF53822">
    <property type="entry name" value="Periplasmic binding protein-like I"/>
    <property type="match status" value="1"/>
</dbReference>
<dbReference type="Pfam" id="PF13407">
    <property type="entry name" value="Peripla_BP_4"/>
    <property type="match status" value="1"/>
</dbReference>